<dbReference type="Proteomes" id="UP000789375">
    <property type="component" value="Unassembled WGS sequence"/>
</dbReference>
<dbReference type="EMBL" id="CAJVPP010001360">
    <property type="protein sequence ID" value="CAG8550945.1"/>
    <property type="molecule type" value="Genomic_DNA"/>
</dbReference>
<dbReference type="InterPro" id="IPR029058">
    <property type="entry name" value="AB_hydrolase_fold"/>
</dbReference>
<evidence type="ECO:0000313" key="3">
    <source>
        <dbReference type="EMBL" id="CAG8550945.1"/>
    </source>
</evidence>
<dbReference type="SUPFAM" id="SSF53474">
    <property type="entry name" value="alpha/beta-Hydrolases"/>
    <property type="match status" value="1"/>
</dbReference>
<evidence type="ECO:0000259" key="2">
    <source>
        <dbReference type="Pfam" id="PF07859"/>
    </source>
</evidence>
<gene>
    <name evidence="3" type="ORF">FMOSSE_LOCUS6464</name>
</gene>
<organism evidence="3 4">
    <name type="scientific">Funneliformis mosseae</name>
    <name type="common">Endomycorrhizal fungus</name>
    <name type="synonym">Glomus mosseae</name>
    <dbReference type="NCBI Taxonomy" id="27381"/>
    <lineage>
        <taxon>Eukaryota</taxon>
        <taxon>Fungi</taxon>
        <taxon>Fungi incertae sedis</taxon>
        <taxon>Mucoromycota</taxon>
        <taxon>Glomeromycotina</taxon>
        <taxon>Glomeromycetes</taxon>
        <taxon>Glomerales</taxon>
        <taxon>Glomeraceae</taxon>
        <taxon>Funneliformis</taxon>
    </lineage>
</organism>
<protein>
    <submittedName>
        <fullName evidence="3">5763_t:CDS:1</fullName>
    </submittedName>
</protein>
<proteinExistence type="predicted"/>
<evidence type="ECO:0000256" key="1">
    <source>
        <dbReference type="ARBA" id="ARBA00022801"/>
    </source>
</evidence>
<dbReference type="PANTHER" id="PTHR48081">
    <property type="entry name" value="AB HYDROLASE SUPERFAMILY PROTEIN C4A8.06C"/>
    <property type="match status" value="1"/>
</dbReference>
<reference evidence="3" key="1">
    <citation type="submission" date="2021-06" db="EMBL/GenBank/DDBJ databases">
        <authorList>
            <person name="Kallberg Y."/>
            <person name="Tangrot J."/>
            <person name="Rosling A."/>
        </authorList>
    </citation>
    <scope>NUCLEOTIDE SEQUENCE</scope>
    <source>
        <strain evidence="3">87-6 pot B 2015</strain>
    </source>
</reference>
<dbReference type="GO" id="GO:0016787">
    <property type="term" value="F:hydrolase activity"/>
    <property type="evidence" value="ECO:0007669"/>
    <property type="project" value="UniProtKB-KW"/>
</dbReference>
<dbReference type="Pfam" id="PF07859">
    <property type="entry name" value="Abhydrolase_3"/>
    <property type="match status" value="1"/>
</dbReference>
<sequence length="452" mass="51771">MDSLKFLRHISLIISTIFKYFTSGPPQPSWNLKLYLSIELLRSLFCSYSGTIEELQQSNRNEDIPSHVKIDKVIISHEYRINAQAYIERLVKPYEVAIDPIWKSPRNNGINGELIMNKDWNFNNEEGSWEKEKIVIFLHGGGYCCGNIDSSREILCEISKISGARILAIEYRLAPQQPFPAALCDALAAYLYLKNPPNDTRFKPYKPEQIVLLGTGIALWSPWVDQTHSMPSYSDQMLDEIDYVPRRLGNVFANRPSIALSEFKQRAETITRKIQQSEIKLIGDESLKRIGQPINLYVVNEGLAIPYVSPVLAESLGGLPPMLIETGNVERYRDEAIYLSYRASNPEKYRLPAYETDFDNSHFKSQTEVTLEVFDEMFHAFQAFKYCEPAKVSINRTCNFISRVTREAILANPLPLRFSVLRISYDGEVRPLNESSINHILRWDQVGVYPGV</sequence>
<evidence type="ECO:0000313" key="4">
    <source>
        <dbReference type="Proteomes" id="UP000789375"/>
    </source>
</evidence>
<dbReference type="Gene3D" id="3.40.50.1820">
    <property type="entry name" value="alpha/beta hydrolase"/>
    <property type="match status" value="2"/>
</dbReference>
<keyword evidence="1" id="KW-0378">Hydrolase</keyword>
<accession>A0A9N9B4K8</accession>
<keyword evidence="4" id="KW-1185">Reference proteome</keyword>
<dbReference type="PANTHER" id="PTHR48081:SF8">
    <property type="entry name" value="ALPHA_BETA HYDROLASE FOLD-3 DOMAIN-CONTAINING PROTEIN-RELATED"/>
    <property type="match status" value="1"/>
</dbReference>
<feature type="domain" description="Alpha/beta hydrolase fold-3" evidence="2">
    <location>
        <begin position="135"/>
        <end position="215"/>
    </location>
</feature>
<name>A0A9N9B4K8_FUNMO</name>
<comment type="caution">
    <text evidence="3">The sequence shown here is derived from an EMBL/GenBank/DDBJ whole genome shotgun (WGS) entry which is preliminary data.</text>
</comment>
<dbReference type="InterPro" id="IPR013094">
    <property type="entry name" value="AB_hydrolase_3"/>
</dbReference>
<dbReference type="AlphaFoldDB" id="A0A9N9B4K8"/>
<dbReference type="InterPro" id="IPR050300">
    <property type="entry name" value="GDXG_lipolytic_enzyme"/>
</dbReference>